<comment type="caution">
    <text evidence="3">The sequence shown here is derived from an EMBL/GenBank/DDBJ whole genome shotgun (WGS) entry which is preliminary data.</text>
</comment>
<evidence type="ECO:0000313" key="3">
    <source>
        <dbReference type="EMBL" id="OJA07577.1"/>
    </source>
</evidence>
<evidence type="ECO:0000256" key="1">
    <source>
        <dbReference type="ARBA" id="ARBA00010954"/>
    </source>
</evidence>
<sequence>MSLDSEVLVPKWSVIHLCHYANPLVTHHHDRSSARKASSTSSVNMEAIISKLKAKAELVQDNTLLQDTISLLTDLHHNPALAQHITWEGLMRDFERLRDHGLWDMSEENVNLLHALRSFLTTQPFNELDGPASDTSAPPPVVSRESQQTFSIVVPPPESAPSPLIPTSDPVLLPIELVDILNHTYFLHLLATDPQQVLPPGKSLISMMSRSRKEEEDVSKPTLHDKVEDLVHKAFWDEVIDSLSNPEPSSQLPRIKLLYHDLHIVLTPLFPPRHPIITTLSSPLSPTSSPLDSAIMHLLADTVKSILRISEVMKDDLSQFVLGSMTEQQLRSVVSKQAKTRERHIILDIWKPERIESSCQTWLKSYSPSFQVSGVAAELRFKWIVRLVQALGSSTPVSCKFPTKTMSTTSPEPRVAESPDSSPPSIDNSLPPIFFFSVPALLEIQNYLQALVISASLRSLTRPAPQGAQASDAMSFVERIWILLKGEIIEEPGSGDTKLVHLADEVVRARQLDGSILSTEEETRLRAAVERTLNLGDPVFVLLQKRVLKALVDALGRQRSESRQNGMHAVPQRMQTGLRDERAGKKPRLVLDPEDLDTTDRAETRRLTIEKLLGFEDEYLRKVVEEVFVKVDACVIWLEGVWQDVLRVGVVDNELVL</sequence>
<proteinExistence type="inferred from homology"/>
<name>A0A1J8Q1G6_9AGAM</name>
<organism evidence="3 4">
    <name type="scientific">Rhizopogon vesiculosus</name>
    <dbReference type="NCBI Taxonomy" id="180088"/>
    <lineage>
        <taxon>Eukaryota</taxon>
        <taxon>Fungi</taxon>
        <taxon>Dikarya</taxon>
        <taxon>Basidiomycota</taxon>
        <taxon>Agaricomycotina</taxon>
        <taxon>Agaricomycetes</taxon>
        <taxon>Agaricomycetidae</taxon>
        <taxon>Boletales</taxon>
        <taxon>Suillineae</taxon>
        <taxon>Rhizopogonaceae</taxon>
        <taxon>Rhizopogon</taxon>
    </lineage>
</organism>
<gene>
    <name evidence="3" type="ORF">AZE42_04429</name>
</gene>
<dbReference type="AlphaFoldDB" id="A0A1J8Q1G6"/>
<protein>
    <submittedName>
        <fullName evidence="3">Uncharacterized protein</fullName>
    </submittedName>
</protein>
<evidence type="ECO:0000256" key="2">
    <source>
        <dbReference type="SAM" id="MobiDB-lite"/>
    </source>
</evidence>
<accession>A0A1J8Q1G6</accession>
<dbReference type="Pfam" id="PF05794">
    <property type="entry name" value="Tcp11"/>
    <property type="match status" value="1"/>
</dbReference>
<feature type="region of interest" description="Disordered" evidence="2">
    <location>
        <begin position="402"/>
        <end position="425"/>
    </location>
</feature>
<keyword evidence="4" id="KW-1185">Reference proteome</keyword>
<dbReference type="Proteomes" id="UP000183567">
    <property type="component" value="Unassembled WGS sequence"/>
</dbReference>
<dbReference type="EMBL" id="LVVM01006625">
    <property type="protein sequence ID" value="OJA07577.1"/>
    <property type="molecule type" value="Genomic_DNA"/>
</dbReference>
<evidence type="ECO:0000313" key="4">
    <source>
        <dbReference type="Proteomes" id="UP000183567"/>
    </source>
</evidence>
<dbReference type="InterPro" id="IPR008862">
    <property type="entry name" value="Tcp11"/>
</dbReference>
<dbReference type="OrthoDB" id="276323at2759"/>
<reference evidence="3 4" key="1">
    <citation type="submission" date="2016-03" db="EMBL/GenBank/DDBJ databases">
        <title>Comparative genomics of the ectomycorrhizal sister species Rhizopogon vinicolor and Rhizopogon vesiculosus (Basidiomycota: Boletales) reveals a divergence of the mating type B locus.</title>
        <authorList>
            <person name="Mujic A.B."/>
            <person name="Kuo A."/>
            <person name="Tritt A."/>
            <person name="Lipzen A."/>
            <person name="Chen C."/>
            <person name="Johnson J."/>
            <person name="Sharma A."/>
            <person name="Barry K."/>
            <person name="Grigoriev I.V."/>
            <person name="Spatafora J.W."/>
        </authorList>
    </citation>
    <scope>NUCLEOTIDE SEQUENCE [LARGE SCALE GENOMIC DNA]</scope>
    <source>
        <strain evidence="3 4">AM-OR11-056</strain>
    </source>
</reference>
<comment type="similarity">
    <text evidence="1">Belongs to the TCP11 family.</text>
</comment>